<organism evidence="1 2">
    <name type="scientific">Stegodyphus mimosarum</name>
    <name type="common">African social velvet spider</name>
    <dbReference type="NCBI Taxonomy" id="407821"/>
    <lineage>
        <taxon>Eukaryota</taxon>
        <taxon>Metazoa</taxon>
        <taxon>Ecdysozoa</taxon>
        <taxon>Arthropoda</taxon>
        <taxon>Chelicerata</taxon>
        <taxon>Arachnida</taxon>
        <taxon>Araneae</taxon>
        <taxon>Araneomorphae</taxon>
        <taxon>Entelegynae</taxon>
        <taxon>Eresoidea</taxon>
        <taxon>Eresidae</taxon>
        <taxon>Stegodyphus</taxon>
    </lineage>
</organism>
<evidence type="ECO:0000313" key="1">
    <source>
        <dbReference type="EMBL" id="KFM83084.1"/>
    </source>
</evidence>
<proteinExistence type="predicted"/>
<dbReference type="OrthoDB" id="10261083at2759"/>
<sequence length="102" mass="11732">MFSVKRIFTLRRDMIYCNKGIWMIRYDQLPKHMSMSRNIIQSYQLIARSYGCDTREAESAAASGSDYISSVLTRNENDKSIIPEGLKFSRSRLLSSSQRTGP</sequence>
<evidence type="ECO:0000313" key="2">
    <source>
        <dbReference type="Proteomes" id="UP000054359"/>
    </source>
</evidence>
<feature type="non-terminal residue" evidence="1">
    <location>
        <position position="102"/>
    </location>
</feature>
<keyword evidence="2" id="KW-1185">Reference proteome</keyword>
<name>A0A087V0E5_STEMI</name>
<protein>
    <submittedName>
        <fullName evidence="1">Uncharacterized protein</fullName>
    </submittedName>
</protein>
<dbReference type="EMBL" id="KK122591">
    <property type="protein sequence ID" value="KFM83084.1"/>
    <property type="molecule type" value="Genomic_DNA"/>
</dbReference>
<dbReference type="Proteomes" id="UP000054359">
    <property type="component" value="Unassembled WGS sequence"/>
</dbReference>
<reference evidence="1 2" key="1">
    <citation type="submission" date="2013-11" db="EMBL/GenBank/DDBJ databases">
        <title>Genome sequencing of Stegodyphus mimosarum.</title>
        <authorList>
            <person name="Bechsgaard J."/>
        </authorList>
    </citation>
    <scope>NUCLEOTIDE SEQUENCE [LARGE SCALE GENOMIC DNA]</scope>
</reference>
<accession>A0A087V0E5</accession>
<gene>
    <name evidence="1" type="ORF">X975_20323</name>
</gene>
<dbReference type="AlphaFoldDB" id="A0A087V0E5"/>